<protein>
    <submittedName>
        <fullName evidence="2">Uncharacterized protein</fullName>
    </submittedName>
</protein>
<name>A0A9P5U6G3_9AGAR</name>
<feature type="compositionally biased region" description="Polar residues" evidence="1">
    <location>
        <begin position="11"/>
        <end position="29"/>
    </location>
</feature>
<dbReference type="AlphaFoldDB" id="A0A9P5U6G3"/>
<comment type="caution">
    <text evidence="2">The sequence shown here is derived from an EMBL/GenBank/DDBJ whole genome shotgun (WGS) entry which is preliminary data.</text>
</comment>
<feature type="compositionally biased region" description="Polar residues" evidence="1">
    <location>
        <begin position="331"/>
        <end position="353"/>
    </location>
</feature>
<gene>
    <name evidence="2" type="ORF">BDP27DRAFT_1326338</name>
</gene>
<feature type="compositionally biased region" description="Basic residues" evidence="1">
    <location>
        <begin position="465"/>
        <end position="485"/>
    </location>
</feature>
<sequence length="691" mass="75088">MNKGQAIFLNKPNTTSNPVSSPDSTPSLTQSTSGSNNSAASTSQSPPLPSTPPSRYIRGTASRSKTLYPADLARTRDGRTPLHRRGTSQKYEPFEDLLREAGYKETRIFTPETERVASGAVAGARSRVSGVVGFLSGFIPGSRSSSLKEDPNNEINRRYSPPTSPSPMSRWNHQDASHNERHSLDDDATPRPSPYLRHIASVPDMPGARLQRSHSSPSPKKDIRRRTTISNAREDDDDFNSVYEGRTRGNGEGEEDTNVPPLPKTWLETVARAVLLGSGSSASRSILKPLETPSGSRAVSHPTESSLPHRRDVSPELRRLRQTRSVISRTESLADATQLSRSRYSQHSLTRTQSARSALSSRSGLSDRTSRSHWNWVTATPSPLGAIKSSDASIANSLDAFGNRPRPTLLIRLDGSSRSGVSESEIRKTKVVCRSAPPSRAASPHPNGRSKRRRDRKHIDEPDRGRKKNAKGKGSKSKSKSKSRSGHPGDEPPSLTRMVIELESNGADNVDRWLLPSPKQMSIGLENHRGWGNDSTQSSALPTSDYDSDGVARFPLPSSSIANISDEAAQSVTEEEDSSENEVDLAKMLRPKPQRQQSSRSTHSVSSLRSIRSLRKLLNFPAGDVEGISDVPPVPPLPGSSGTVELSPPPSATGRWFDIDDSYEDGNGRYGTTSARGKRGSLPTGWTGASE</sequence>
<evidence type="ECO:0000313" key="2">
    <source>
        <dbReference type="EMBL" id="KAF9068835.1"/>
    </source>
</evidence>
<feature type="region of interest" description="Disordered" evidence="1">
    <location>
        <begin position="331"/>
        <end position="371"/>
    </location>
</feature>
<feature type="compositionally biased region" description="Basic and acidic residues" evidence="1">
    <location>
        <begin position="307"/>
        <end position="316"/>
    </location>
</feature>
<feature type="compositionally biased region" description="Low complexity" evidence="1">
    <location>
        <begin position="354"/>
        <end position="366"/>
    </location>
</feature>
<evidence type="ECO:0000256" key="1">
    <source>
        <dbReference type="SAM" id="MobiDB-lite"/>
    </source>
</evidence>
<dbReference type="OrthoDB" id="2536714at2759"/>
<feature type="compositionally biased region" description="Low complexity" evidence="1">
    <location>
        <begin position="30"/>
        <end position="45"/>
    </location>
</feature>
<feature type="compositionally biased region" description="Acidic residues" evidence="1">
    <location>
        <begin position="573"/>
        <end position="583"/>
    </location>
</feature>
<evidence type="ECO:0000313" key="3">
    <source>
        <dbReference type="Proteomes" id="UP000772434"/>
    </source>
</evidence>
<dbReference type="Proteomes" id="UP000772434">
    <property type="component" value="Unassembled WGS sequence"/>
</dbReference>
<keyword evidence="3" id="KW-1185">Reference proteome</keyword>
<feature type="region of interest" description="Disordered" evidence="1">
    <location>
        <begin position="139"/>
        <end position="263"/>
    </location>
</feature>
<feature type="region of interest" description="Disordered" evidence="1">
    <location>
        <begin position="399"/>
        <end position="499"/>
    </location>
</feature>
<proteinExistence type="predicted"/>
<feature type="compositionally biased region" description="Polar residues" evidence="1">
    <location>
        <begin position="533"/>
        <end position="542"/>
    </location>
</feature>
<feature type="compositionally biased region" description="Low complexity" evidence="1">
    <location>
        <begin position="434"/>
        <end position="444"/>
    </location>
</feature>
<feature type="region of interest" description="Disordered" evidence="1">
    <location>
        <begin position="623"/>
        <end position="691"/>
    </location>
</feature>
<feature type="region of interest" description="Disordered" evidence="1">
    <location>
        <begin position="1"/>
        <end position="93"/>
    </location>
</feature>
<feature type="compositionally biased region" description="Polar residues" evidence="1">
    <location>
        <begin position="293"/>
        <end position="306"/>
    </location>
</feature>
<organism evidence="2 3">
    <name type="scientific">Rhodocollybia butyracea</name>
    <dbReference type="NCBI Taxonomy" id="206335"/>
    <lineage>
        <taxon>Eukaryota</taxon>
        <taxon>Fungi</taxon>
        <taxon>Dikarya</taxon>
        <taxon>Basidiomycota</taxon>
        <taxon>Agaricomycotina</taxon>
        <taxon>Agaricomycetes</taxon>
        <taxon>Agaricomycetidae</taxon>
        <taxon>Agaricales</taxon>
        <taxon>Marasmiineae</taxon>
        <taxon>Omphalotaceae</taxon>
        <taxon>Rhodocollybia</taxon>
    </lineage>
</organism>
<accession>A0A9P5U6G3</accession>
<feature type="compositionally biased region" description="Basic and acidic residues" evidence="1">
    <location>
        <begin position="146"/>
        <end position="157"/>
    </location>
</feature>
<feature type="region of interest" description="Disordered" evidence="1">
    <location>
        <begin position="284"/>
        <end position="316"/>
    </location>
</feature>
<feature type="compositionally biased region" description="Basic and acidic residues" evidence="1">
    <location>
        <begin position="172"/>
        <end position="189"/>
    </location>
</feature>
<reference evidence="2" key="1">
    <citation type="submission" date="2020-11" db="EMBL/GenBank/DDBJ databases">
        <authorList>
            <consortium name="DOE Joint Genome Institute"/>
            <person name="Ahrendt S."/>
            <person name="Riley R."/>
            <person name="Andreopoulos W."/>
            <person name="Labutti K."/>
            <person name="Pangilinan J."/>
            <person name="Ruiz-Duenas F.J."/>
            <person name="Barrasa J.M."/>
            <person name="Sanchez-Garcia M."/>
            <person name="Camarero S."/>
            <person name="Miyauchi S."/>
            <person name="Serrano A."/>
            <person name="Linde D."/>
            <person name="Babiker R."/>
            <person name="Drula E."/>
            <person name="Ayuso-Fernandez I."/>
            <person name="Pacheco R."/>
            <person name="Padilla G."/>
            <person name="Ferreira P."/>
            <person name="Barriuso J."/>
            <person name="Kellner H."/>
            <person name="Castanera R."/>
            <person name="Alfaro M."/>
            <person name="Ramirez L."/>
            <person name="Pisabarro A.G."/>
            <person name="Kuo A."/>
            <person name="Tritt A."/>
            <person name="Lipzen A."/>
            <person name="He G."/>
            <person name="Yan M."/>
            <person name="Ng V."/>
            <person name="Cullen D."/>
            <person name="Martin F."/>
            <person name="Rosso M.-N."/>
            <person name="Henrissat B."/>
            <person name="Hibbett D."/>
            <person name="Martinez A.T."/>
            <person name="Grigoriev I.V."/>
        </authorList>
    </citation>
    <scope>NUCLEOTIDE SEQUENCE</scope>
    <source>
        <strain evidence="2">AH 40177</strain>
    </source>
</reference>
<dbReference type="EMBL" id="JADNRY010000056">
    <property type="protein sequence ID" value="KAF9068835.1"/>
    <property type="molecule type" value="Genomic_DNA"/>
</dbReference>
<feature type="compositionally biased region" description="Polar residues" evidence="1">
    <location>
        <begin position="557"/>
        <end position="572"/>
    </location>
</feature>
<feature type="region of interest" description="Disordered" evidence="1">
    <location>
        <begin position="525"/>
        <end position="584"/>
    </location>
</feature>